<sequence>MQSEQGMGIQRAGVIGTGRIANRFMPEAGFADGIHVQAVYNPHLESAGRFAARWGLDACGDLTDFFRRVDLVYVASPHETHAAYIKAALEHGKHVLCEKPLALKGEQAKELFAYAERQNLVLFEGIKTAYCPGFRKILEIARSGSIGTIRYVEACFTKLEPGDSRELTDRMYGGSFTELGSYCLLPVIKLLGNGFEDVRFESIKAENGLDVFTKASFRYPGALATAICGLGVKAEGRLMISGTKGYATAEAPWWKTTDMKVHYENPLEVEKYSEPFLGDGLRYEIRAFADRVNEVENSVRAGKKVWEARDSGDFRGLCDSCNVGLTPEDSIALADIMGRFMETERLI</sequence>
<dbReference type="AlphaFoldDB" id="A0A412ZFM7"/>
<evidence type="ECO:0000259" key="3">
    <source>
        <dbReference type="Pfam" id="PF01408"/>
    </source>
</evidence>
<dbReference type="InterPro" id="IPR055170">
    <property type="entry name" value="GFO_IDH_MocA-like_dom"/>
</dbReference>
<dbReference type="Gene3D" id="3.40.50.720">
    <property type="entry name" value="NAD(P)-binding Rossmann-like Domain"/>
    <property type="match status" value="1"/>
</dbReference>
<dbReference type="SUPFAM" id="SSF51735">
    <property type="entry name" value="NAD(P)-binding Rossmann-fold domains"/>
    <property type="match status" value="1"/>
</dbReference>
<evidence type="ECO:0000256" key="2">
    <source>
        <dbReference type="ARBA" id="ARBA00023002"/>
    </source>
</evidence>
<name>A0A412ZFM7_9FIRM</name>
<dbReference type="Proteomes" id="UP000284543">
    <property type="component" value="Unassembled WGS sequence"/>
</dbReference>
<dbReference type="InterPro" id="IPR000683">
    <property type="entry name" value="Gfo/Idh/MocA-like_OxRdtase_N"/>
</dbReference>
<dbReference type="Gene3D" id="3.30.360.10">
    <property type="entry name" value="Dihydrodipicolinate Reductase, domain 2"/>
    <property type="match status" value="1"/>
</dbReference>
<protein>
    <submittedName>
        <fullName evidence="5">Gfo/Idh/MocA family oxidoreductase</fullName>
    </submittedName>
</protein>
<dbReference type="Pfam" id="PF22725">
    <property type="entry name" value="GFO_IDH_MocA_C3"/>
    <property type="match status" value="1"/>
</dbReference>
<evidence type="ECO:0000313" key="5">
    <source>
        <dbReference type="EMBL" id="RGV78996.1"/>
    </source>
</evidence>
<dbReference type="SUPFAM" id="SSF55347">
    <property type="entry name" value="Glyceraldehyde-3-phosphate dehydrogenase-like, C-terminal domain"/>
    <property type="match status" value="1"/>
</dbReference>
<evidence type="ECO:0000259" key="4">
    <source>
        <dbReference type="Pfam" id="PF22725"/>
    </source>
</evidence>
<dbReference type="GO" id="GO:0016491">
    <property type="term" value="F:oxidoreductase activity"/>
    <property type="evidence" value="ECO:0007669"/>
    <property type="project" value="UniProtKB-KW"/>
</dbReference>
<dbReference type="InterPro" id="IPR050984">
    <property type="entry name" value="Gfo/Idh/MocA_domain"/>
</dbReference>
<dbReference type="EMBL" id="QRZM01000001">
    <property type="protein sequence ID" value="RGV78996.1"/>
    <property type="molecule type" value="Genomic_DNA"/>
</dbReference>
<comment type="caution">
    <text evidence="5">The sequence shown here is derived from an EMBL/GenBank/DDBJ whole genome shotgun (WGS) entry which is preliminary data.</text>
</comment>
<reference evidence="5 6" key="1">
    <citation type="submission" date="2018-08" db="EMBL/GenBank/DDBJ databases">
        <title>A genome reference for cultivated species of the human gut microbiota.</title>
        <authorList>
            <person name="Zou Y."/>
            <person name="Xue W."/>
            <person name="Luo G."/>
        </authorList>
    </citation>
    <scope>NUCLEOTIDE SEQUENCE [LARGE SCALE GENOMIC DNA]</scope>
    <source>
        <strain evidence="5 6">AF14-18</strain>
    </source>
</reference>
<dbReference type="Pfam" id="PF01408">
    <property type="entry name" value="GFO_IDH_MocA"/>
    <property type="match status" value="1"/>
</dbReference>
<dbReference type="PANTHER" id="PTHR22604">
    <property type="entry name" value="OXIDOREDUCTASES"/>
    <property type="match status" value="1"/>
</dbReference>
<feature type="domain" description="GFO/IDH/MocA-like oxidoreductase" evidence="4">
    <location>
        <begin position="134"/>
        <end position="247"/>
    </location>
</feature>
<dbReference type="InterPro" id="IPR036291">
    <property type="entry name" value="NAD(P)-bd_dom_sf"/>
</dbReference>
<proteinExistence type="inferred from homology"/>
<accession>A0A412ZFM7</accession>
<gene>
    <name evidence="5" type="ORF">DWW02_04540</name>
</gene>
<keyword evidence="2" id="KW-0560">Oxidoreductase</keyword>
<comment type="similarity">
    <text evidence="1">Belongs to the Gfo/Idh/MocA family.</text>
</comment>
<evidence type="ECO:0000256" key="1">
    <source>
        <dbReference type="ARBA" id="ARBA00010928"/>
    </source>
</evidence>
<dbReference type="PANTHER" id="PTHR22604:SF105">
    <property type="entry name" value="TRANS-1,2-DIHYDROBENZENE-1,2-DIOL DEHYDROGENASE"/>
    <property type="match status" value="1"/>
</dbReference>
<feature type="domain" description="Gfo/Idh/MocA-like oxidoreductase N-terminal" evidence="3">
    <location>
        <begin position="11"/>
        <end position="124"/>
    </location>
</feature>
<dbReference type="GO" id="GO:0000166">
    <property type="term" value="F:nucleotide binding"/>
    <property type="evidence" value="ECO:0007669"/>
    <property type="project" value="InterPro"/>
</dbReference>
<evidence type="ECO:0000313" key="6">
    <source>
        <dbReference type="Proteomes" id="UP000284543"/>
    </source>
</evidence>
<dbReference type="RefSeq" id="WP_118017624.1">
    <property type="nucleotide sequence ID" value="NZ_CAUHGS010000001.1"/>
</dbReference>
<organism evidence="5 6">
    <name type="scientific">Enterocloster bolteae</name>
    <dbReference type="NCBI Taxonomy" id="208479"/>
    <lineage>
        <taxon>Bacteria</taxon>
        <taxon>Bacillati</taxon>
        <taxon>Bacillota</taxon>
        <taxon>Clostridia</taxon>
        <taxon>Lachnospirales</taxon>
        <taxon>Lachnospiraceae</taxon>
        <taxon>Enterocloster</taxon>
    </lineage>
</organism>